<dbReference type="EMBL" id="PIQF01000003">
    <property type="protein sequence ID" value="RUO75222.1"/>
    <property type="molecule type" value="Genomic_DNA"/>
</dbReference>
<comment type="caution">
    <text evidence="2">The sequence shown here is derived from an EMBL/GenBank/DDBJ whole genome shotgun (WGS) entry which is preliminary data.</text>
</comment>
<proteinExistence type="predicted"/>
<organism evidence="2 3">
    <name type="scientific">Idiomarina seosinensis</name>
    <dbReference type="NCBI Taxonomy" id="281739"/>
    <lineage>
        <taxon>Bacteria</taxon>
        <taxon>Pseudomonadati</taxon>
        <taxon>Pseudomonadota</taxon>
        <taxon>Gammaproteobacteria</taxon>
        <taxon>Alteromonadales</taxon>
        <taxon>Idiomarinaceae</taxon>
        <taxon>Idiomarina</taxon>
    </lineage>
</organism>
<dbReference type="SUPFAM" id="SSF141371">
    <property type="entry name" value="PilZ domain-like"/>
    <property type="match status" value="2"/>
</dbReference>
<dbReference type="InterPro" id="IPR009875">
    <property type="entry name" value="PilZ_domain"/>
</dbReference>
<dbReference type="RefSeq" id="WP_126785096.1">
    <property type="nucleotide sequence ID" value="NZ_PIQF01000003.1"/>
</dbReference>
<dbReference type="Proteomes" id="UP000287908">
    <property type="component" value="Unassembled WGS sequence"/>
</dbReference>
<feature type="domain" description="PilZ" evidence="1">
    <location>
        <begin position="121"/>
        <end position="222"/>
    </location>
</feature>
<dbReference type="OrthoDB" id="6399404at2"/>
<evidence type="ECO:0000259" key="1">
    <source>
        <dbReference type="Pfam" id="PF07238"/>
    </source>
</evidence>
<evidence type="ECO:0000313" key="3">
    <source>
        <dbReference type="Proteomes" id="UP000287908"/>
    </source>
</evidence>
<dbReference type="GO" id="GO:0035438">
    <property type="term" value="F:cyclic-di-GMP binding"/>
    <property type="evidence" value="ECO:0007669"/>
    <property type="project" value="InterPro"/>
</dbReference>
<keyword evidence="3" id="KW-1185">Reference proteome</keyword>
<accession>A0A432ZCX8</accession>
<sequence length="253" mass="28601">MAKLITIIIMSDHAHKLIDSGYNQIVELQKSGSDAQGAGQTSLHLTLIGQHYPDYLILELPCYYRWQDVLPELRASDKLIMRTISQQGEVIAGYVNLVHATQFPDKLLFVSYPQQMQSKPLRKTPRMAIDVSGQLMLGDEDGPMINGYLKDISANGFGFDCEGILPCIEAELIAQQPVLNIQFSDDEHESFAVKIRAVEKRGPKQWRIGLESDLTDEDRIELMHRLLLNSLPVIRLKQVQRSERSNSDNALQD</sequence>
<reference evidence="2 3" key="1">
    <citation type="journal article" date="2011" name="Front. Microbiol.">
        <title>Genomic signatures of strain selection and enhancement in Bacillus atrophaeus var. globigii, a historical biowarfare simulant.</title>
        <authorList>
            <person name="Gibbons H.S."/>
            <person name="Broomall S.M."/>
            <person name="McNew L.A."/>
            <person name="Daligault H."/>
            <person name="Chapman C."/>
            <person name="Bruce D."/>
            <person name="Karavis M."/>
            <person name="Krepps M."/>
            <person name="McGregor P.A."/>
            <person name="Hong C."/>
            <person name="Park K.H."/>
            <person name="Akmal A."/>
            <person name="Feldman A."/>
            <person name="Lin J.S."/>
            <person name="Chang W.E."/>
            <person name="Higgs B.W."/>
            <person name="Demirev P."/>
            <person name="Lindquist J."/>
            <person name="Liem A."/>
            <person name="Fochler E."/>
            <person name="Read T.D."/>
            <person name="Tapia R."/>
            <person name="Johnson S."/>
            <person name="Bishop-Lilly K.A."/>
            <person name="Detter C."/>
            <person name="Han C."/>
            <person name="Sozhamannan S."/>
            <person name="Rosenzweig C.N."/>
            <person name="Skowronski E.W."/>
        </authorList>
    </citation>
    <scope>NUCLEOTIDE SEQUENCE [LARGE SCALE GENOMIC DNA]</scope>
    <source>
        <strain evidence="2 3">CL-SP19</strain>
    </source>
</reference>
<gene>
    <name evidence="2" type="ORF">CWI81_09580</name>
</gene>
<evidence type="ECO:0000313" key="2">
    <source>
        <dbReference type="EMBL" id="RUO75222.1"/>
    </source>
</evidence>
<name>A0A432ZCX8_9GAMM</name>
<dbReference type="Gene3D" id="2.30.110.10">
    <property type="entry name" value="Electron Transport, Fmn-binding Protein, Chain A"/>
    <property type="match status" value="1"/>
</dbReference>
<dbReference type="AlphaFoldDB" id="A0A432ZCX8"/>
<protein>
    <recommendedName>
        <fullName evidence="1">PilZ domain-containing protein</fullName>
    </recommendedName>
</protein>
<dbReference type="InterPro" id="IPR012349">
    <property type="entry name" value="Split_barrel_FMN-bd"/>
</dbReference>
<dbReference type="Gene3D" id="2.40.10.220">
    <property type="entry name" value="predicted glycosyltransferase like domains"/>
    <property type="match status" value="1"/>
</dbReference>
<dbReference type="Pfam" id="PF07238">
    <property type="entry name" value="PilZ"/>
    <property type="match status" value="1"/>
</dbReference>